<dbReference type="EMBL" id="CM056741">
    <property type="protein sequence ID" value="KAJ8682500.1"/>
    <property type="molecule type" value="Genomic_DNA"/>
</dbReference>
<evidence type="ECO:0000313" key="2">
    <source>
        <dbReference type="Proteomes" id="UP001239111"/>
    </source>
</evidence>
<keyword evidence="2" id="KW-1185">Reference proteome</keyword>
<proteinExistence type="predicted"/>
<comment type="caution">
    <text evidence="1">The sequence shown here is derived from an EMBL/GenBank/DDBJ whole genome shotgun (WGS) entry which is preliminary data.</text>
</comment>
<evidence type="ECO:0000313" key="1">
    <source>
        <dbReference type="EMBL" id="KAJ8682500.1"/>
    </source>
</evidence>
<name>A0ACC2PL48_9HYME</name>
<accession>A0ACC2PL48</accession>
<dbReference type="Proteomes" id="UP001239111">
    <property type="component" value="Chromosome 1"/>
</dbReference>
<protein>
    <submittedName>
        <fullName evidence="1">Uncharacterized protein</fullName>
    </submittedName>
</protein>
<gene>
    <name evidence="1" type="ORF">QAD02_018292</name>
</gene>
<reference evidence="1" key="1">
    <citation type="submission" date="2023-04" db="EMBL/GenBank/DDBJ databases">
        <title>A chromosome-level genome assembly of the parasitoid wasp Eretmocerus hayati.</title>
        <authorList>
            <person name="Zhong Y."/>
            <person name="Liu S."/>
            <person name="Liu Y."/>
        </authorList>
    </citation>
    <scope>NUCLEOTIDE SEQUENCE</scope>
    <source>
        <strain evidence="1">ZJU_SS_LIU_2023</strain>
    </source>
</reference>
<organism evidence="1 2">
    <name type="scientific">Eretmocerus hayati</name>
    <dbReference type="NCBI Taxonomy" id="131215"/>
    <lineage>
        <taxon>Eukaryota</taxon>
        <taxon>Metazoa</taxon>
        <taxon>Ecdysozoa</taxon>
        <taxon>Arthropoda</taxon>
        <taxon>Hexapoda</taxon>
        <taxon>Insecta</taxon>
        <taxon>Pterygota</taxon>
        <taxon>Neoptera</taxon>
        <taxon>Endopterygota</taxon>
        <taxon>Hymenoptera</taxon>
        <taxon>Apocrita</taxon>
        <taxon>Proctotrupomorpha</taxon>
        <taxon>Chalcidoidea</taxon>
        <taxon>Aphelinidae</taxon>
        <taxon>Aphelininae</taxon>
        <taxon>Eretmocerus</taxon>
    </lineage>
</organism>
<sequence length="275" mass="31262">MYYIHIISLQILIFILSETQSILPGIIKLSEKEKEAATRAEEFCKNKSVSLEEHPYYATITSTNCVAWRSRPIYGAIISDRYILTATLQDSLWKRDGCEFKAKVGSDTTDSHVIEHEARMIIDGDITLFKLESPIKFGRRAQKIELAGESPKSKESALITVFGEDILESTKVYAYNVTVLSDRDCMRLISDRLPSDIETCKGSLWIDFPQIIIDAPPYPTCSWGRYEAMIDRHGKLAGIENYKASFGLERGRKIDSLLDIARYRIDIKKHTGIKI</sequence>